<dbReference type="Proteomes" id="UP000481583">
    <property type="component" value="Unassembled WGS sequence"/>
</dbReference>
<dbReference type="SUPFAM" id="SSF55931">
    <property type="entry name" value="Glutamine synthetase/guanido kinase"/>
    <property type="match status" value="1"/>
</dbReference>
<evidence type="ECO:0000256" key="5">
    <source>
        <dbReference type="ARBA" id="ARBA00048819"/>
    </source>
</evidence>
<keyword evidence="8" id="KW-1185">Reference proteome</keyword>
<evidence type="ECO:0000256" key="2">
    <source>
        <dbReference type="ARBA" id="ARBA00022598"/>
    </source>
</evidence>
<dbReference type="EC" id="6.3.2.2" evidence="1"/>
<dbReference type="InterPro" id="IPR006336">
    <property type="entry name" value="GCS2"/>
</dbReference>
<keyword evidence="4" id="KW-0067">ATP-binding</keyword>
<reference evidence="7 8" key="1">
    <citation type="submission" date="2020-02" db="EMBL/GenBank/DDBJ databases">
        <title>Whole-genome analyses of novel actinobacteria.</title>
        <authorList>
            <person name="Sahin N."/>
        </authorList>
    </citation>
    <scope>NUCLEOTIDE SEQUENCE [LARGE SCALE GENOMIC DNA]</scope>
    <source>
        <strain evidence="7 8">A7024</strain>
    </source>
</reference>
<evidence type="ECO:0000256" key="6">
    <source>
        <dbReference type="SAM" id="MobiDB-lite"/>
    </source>
</evidence>
<feature type="region of interest" description="Disordered" evidence="6">
    <location>
        <begin position="364"/>
        <end position="390"/>
    </location>
</feature>
<dbReference type="InterPro" id="IPR014746">
    <property type="entry name" value="Gln_synth/guanido_kin_cat_dom"/>
</dbReference>
<organism evidence="7 8">
    <name type="scientific">Streptomyces coryli</name>
    <dbReference type="NCBI Taxonomy" id="1128680"/>
    <lineage>
        <taxon>Bacteria</taxon>
        <taxon>Bacillati</taxon>
        <taxon>Actinomycetota</taxon>
        <taxon>Actinomycetes</taxon>
        <taxon>Kitasatosporales</taxon>
        <taxon>Streptomycetaceae</taxon>
        <taxon>Streptomyces</taxon>
    </lineage>
</organism>
<evidence type="ECO:0000256" key="4">
    <source>
        <dbReference type="ARBA" id="ARBA00022840"/>
    </source>
</evidence>
<dbReference type="Gene3D" id="3.30.590.20">
    <property type="match status" value="1"/>
</dbReference>
<evidence type="ECO:0000313" key="7">
    <source>
        <dbReference type="EMBL" id="NGN70211.1"/>
    </source>
</evidence>
<keyword evidence="2 7" id="KW-0436">Ligase</keyword>
<comment type="catalytic activity">
    <reaction evidence="5">
        <text>L-cysteine + L-glutamate + ATP = gamma-L-glutamyl-L-cysteine + ADP + phosphate + H(+)</text>
        <dbReference type="Rhea" id="RHEA:13285"/>
        <dbReference type="ChEBI" id="CHEBI:15378"/>
        <dbReference type="ChEBI" id="CHEBI:29985"/>
        <dbReference type="ChEBI" id="CHEBI:30616"/>
        <dbReference type="ChEBI" id="CHEBI:35235"/>
        <dbReference type="ChEBI" id="CHEBI:43474"/>
        <dbReference type="ChEBI" id="CHEBI:58173"/>
        <dbReference type="ChEBI" id="CHEBI:456216"/>
        <dbReference type="EC" id="6.3.2.2"/>
    </reaction>
</comment>
<feature type="non-terminal residue" evidence="7">
    <location>
        <position position="1"/>
    </location>
</feature>
<feature type="compositionally biased region" description="Basic and acidic residues" evidence="6">
    <location>
        <begin position="364"/>
        <end position="373"/>
    </location>
</feature>
<dbReference type="PANTHER" id="PTHR34378:SF1">
    <property type="entry name" value="GLUTAMATE--CYSTEINE LIGASE, CHLOROPLASTIC"/>
    <property type="match status" value="1"/>
</dbReference>
<dbReference type="AlphaFoldDB" id="A0A6G4UEZ5"/>
<dbReference type="PANTHER" id="PTHR34378">
    <property type="entry name" value="GLUTAMATE--CYSTEINE LIGASE, CHLOROPLASTIC"/>
    <property type="match status" value="1"/>
</dbReference>
<dbReference type="Pfam" id="PF04107">
    <property type="entry name" value="GCS2"/>
    <property type="match status" value="2"/>
</dbReference>
<proteinExistence type="inferred from homology"/>
<dbReference type="HAMAP" id="MF_02034">
    <property type="entry name" value="EgtA"/>
    <property type="match status" value="1"/>
</dbReference>
<dbReference type="RefSeq" id="WP_165245814.1">
    <property type="nucleotide sequence ID" value="NZ_JAAKZV010000438.1"/>
</dbReference>
<dbReference type="InterPro" id="IPR017809">
    <property type="entry name" value="EgtA_Actinobacteria"/>
</dbReference>
<evidence type="ECO:0000256" key="3">
    <source>
        <dbReference type="ARBA" id="ARBA00022741"/>
    </source>
</evidence>
<dbReference type="GO" id="GO:0006750">
    <property type="term" value="P:glutathione biosynthetic process"/>
    <property type="evidence" value="ECO:0007669"/>
    <property type="project" value="InterPro"/>
</dbReference>
<protein>
    <recommendedName>
        <fullName evidence="1">glutamate--cysteine ligase</fullName>
        <ecNumber evidence="1">6.3.2.2</ecNumber>
    </recommendedName>
</protein>
<dbReference type="GO" id="GO:0005524">
    <property type="term" value="F:ATP binding"/>
    <property type="evidence" value="ECO:0007669"/>
    <property type="project" value="UniProtKB-KW"/>
</dbReference>
<evidence type="ECO:0000313" key="8">
    <source>
        <dbReference type="Proteomes" id="UP000481583"/>
    </source>
</evidence>
<dbReference type="PIRSF" id="PIRSF017901">
    <property type="entry name" value="GCL"/>
    <property type="match status" value="1"/>
</dbReference>
<dbReference type="EMBL" id="JAAKZV010000438">
    <property type="protein sequence ID" value="NGN70211.1"/>
    <property type="molecule type" value="Genomic_DNA"/>
</dbReference>
<sequence>ITLEPGGQVELSSAAAGSPGACVEGAAGDLELLRAALARAGLELDGSGLDAHRAPRRMLSHPRYAAMEAHFDRGGPWGRAMMNATAAVQVSVDAGDEGDGVAGFRFRWALAHRLGPVFIAAFANSPFPPSAGDGLERPNGWKSNRQMVWSRMDPGRTRPPGSVRSSGPGAMPEGGSYGDPPEAAAYADGDPRAEWARYAMDADVMCLRRPGPTASWDAPPGLSLREWVRDGADGERAPGVGDLDYHLTTLFPPVRPRGWMELRMIDAQPGDGWVVPLVVAATLMDDPRAAAAAWRATEPLTAGRRTPPWGAWLRAARSGPADRRTGEAVRACFDAVAEALERSGAAGELRGAVAEFRQAYPERGRCPADDQLERWAAGQRPQPVPEGAFR</sequence>
<accession>A0A6G4UEZ5</accession>
<evidence type="ECO:0000256" key="1">
    <source>
        <dbReference type="ARBA" id="ARBA00012220"/>
    </source>
</evidence>
<comment type="caution">
    <text evidence="7">The sequence shown here is derived from an EMBL/GenBank/DDBJ whole genome shotgun (WGS) entry which is preliminary data.</text>
</comment>
<dbReference type="InterPro" id="IPR035434">
    <property type="entry name" value="GCL_bact_plant"/>
</dbReference>
<dbReference type="GO" id="GO:0052699">
    <property type="term" value="P:ergothioneine biosynthetic process"/>
    <property type="evidence" value="ECO:0007669"/>
    <property type="project" value="InterPro"/>
</dbReference>
<keyword evidence="3" id="KW-0547">Nucleotide-binding</keyword>
<name>A0A6G4UEZ5_9ACTN</name>
<feature type="region of interest" description="Disordered" evidence="6">
    <location>
        <begin position="151"/>
        <end position="181"/>
    </location>
</feature>
<dbReference type="GO" id="GO:0004357">
    <property type="term" value="F:glutamate-cysteine ligase activity"/>
    <property type="evidence" value="ECO:0007669"/>
    <property type="project" value="UniProtKB-EC"/>
</dbReference>
<gene>
    <name evidence="7" type="ORF">G5C51_40800</name>
</gene>